<evidence type="ECO:0000313" key="9">
    <source>
        <dbReference type="Proteomes" id="UP000326061"/>
    </source>
</evidence>
<dbReference type="RefSeq" id="WP_152299315.1">
    <property type="nucleotide sequence ID" value="NZ_CP041166.1"/>
</dbReference>
<evidence type="ECO:0000256" key="5">
    <source>
        <dbReference type="ARBA" id="ARBA00023237"/>
    </source>
</evidence>
<dbReference type="Pfam" id="PF01103">
    <property type="entry name" value="Omp85"/>
    <property type="match status" value="1"/>
</dbReference>
<dbReference type="InterPro" id="IPR010827">
    <property type="entry name" value="BamA/TamA_POTRA"/>
</dbReference>
<dbReference type="GO" id="GO:0019867">
    <property type="term" value="C:outer membrane"/>
    <property type="evidence" value="ECO:0007669"/>
    <property type="project" value="InterPro"/>
</dbReference>
<keyword evidence="5" id="KW-0998">Cell outer membrane</keyword>
<dbReference type="Pfam" id="PF07244">
    <property type="entry name" value="POTRA"/>
    <property type="match status" value="3"/>
</dbReference>
<evidence type="ECO:0000259" key="7">
    <source>
        <dbReference type="Pfam" id="PF07244"/>
    </source>
</evidence>
<keyword evidence="2" id="KW-0812">Transmembrane</keyword>
<dbReference type="InterPro" id="IPR039910">
    <property type="entry name" value="D15-like"/>
</dbReference>
<dbReference type="PANTHER" id="PTHR12815:SF47">
    <property type="entry name" value="TRANSLOCATION AND ASSEMBLY MODULE SUBUNIT TAMA"/>
    <property type="match status" value="1"/>
</dbReference>
<organism evidence="8 9">
    <name type="scientific">Sulfurimonas xiamenensis</name>
    <dbReference type="NCBI Taxonomy" id="2590021"/>
    <lineage>
        <taxon>Bacteria</taxon>
        <taxon>Pseudomonadati</taxon>
        <taxon>Campylobacterota</taxon>
        <taxon>Epsilonproteobacteria</taxon>
        <taxon>Campylobacterales</taxon>
        <taxon>Sulfurimonadaceae</taxon>
        <taxon>Sulfurimonas</taxon>
    </lineage>
</organism>
<evidence type="ECO:0000259" key="6">
    <source>
        <dbReference type="Pfam" id="PF01103"/>
    </source>
</evidence>
<feature type="domain" description="Bacterial surface antigen (D15)" evidence="6">
    <location>
        <begin position="277"/>
        <end position="565"/>
    </location>
</feature>
<evidence type="ECO:0000256" key="2">
    <source>
        <dbReference type="ARBA" id="ARBA00022692"/>
    </source>
</evidence>
<feature type="domain" description="POTRA" evidence="7">
    <location>
        <begin position="103"/>
        <end position="171"/>
    </location>
</feature>
<protein>
    <recommendedName>
        <fullName evidence="10">Autotransporter secretion outer membrane protein TamA</fullName>
    </recommendedName>
</protein>
<dbReference type="PANTHER" id="PTHR12815">
    <property type="entry name" value="SORTING AND ASSEMBLY MACHINERY SAMM50 PROTEIN FAMILY MEMBER"/>
    <property type="match status" value="1"/>
</dbReference>
<evidence type="ECO:0008006" key="10">
    <source>
        <dbReference type="Google" id="ProtNLM"/>
    </source>
</evidence>
<dbReference type="Gene3D" id="3.10.20.310">
    <property type="entry name" value="membrane protein fhac"/>
    <property type="match status" value="3"/>
</dbReference>
<feature type="domain" description="POTRA" evidence="7">
    <location>
        <begin position="178"/>
        <end position="245"/>
    </location>
</feature>
<dbReference type="EMBL" id="CP041166">
    <property type="protein sequence ID" value="QFR43252.1"/>
    <property type="molecule type" value="Genomic_DNA"/>
</dbReference>
<accession>A0AAJ4DMJ3</accession>
<dbReference type="Gene3D" id="2.40.160.50">
    <property type="entry name" value="membrane protein fhac: a member of the omp85/tpsb transporter family"/>
    <property type="match status" value="1"/>
</dbReference>
<dbReference type="KEGG" id="suln:FJR47_04780"/>
<feature type="domain" description="POTRA" evidence="7">
    <location>
        <begin position="24"/>
        <end position="97"/>
    </location>
</feature>
<proteinExistence type="predicted"/>
<evidence type="ECO:0000256" key="3">
    <source>
        <dbReference type="ARBA" id="ARBA00022729"/>
    </source>
</evidence>
<evidence type="ECO:0000256" key="4">
    <source>
        <dbReference type="ARBA" id="ARBA00023136"/>
    </source>
</evidence>
<evidence type="ECO:0000313" key="8">
    <source>
        <dbReference type="EMBL" id="QFR43252.1"/>
    </source>
</evidence>
<name>A0AAJ4DMJ3_9BACT</name>
<evidence type="ECO:0000256" key="1">
    <source>
        <dbReference type="ARBA" id="ARBA00004370"/>
    </source>
</evidence>
<dbReference type="Proteomes" id="UP000326061">
    <property type="component" value="Chromosome"/>
</dbReference>
<keyword evidence="3" id="KW-0732">Signal</keyword>
<keyword evidence="4" id="KW-0472">Membrane</keyword>
<reference evidence="9" key="1">
    <citation type="submission" date="2019-06" db="EMBL/GenBank/DDBJ databases">
        <title>Sulfurimonas gotlandica sp. nov., a chemoautotrophic and psychrotolerant epsilonproteobacterium isolated from a pelagic redoxcline, and an emended description of the genus Sulfurimonas.</title>
        <authorList>
            <person name="Wang S."/>
            <person name="Jiang L."/>
            <person name="Shao Z."/>
        </authorList>
    </citation>
    <scope>NUCLEOTIDE SEQUENCE [LARGE SCALE GENOMIC DNA]</scope>
    <source>
        <strain evidence="9">1-1N</strain>
    </source>
</reference>
<keyword evidence="9" id="KW-1185">Reference proteome</keyword>
<sequence length="565" mass="64837">MKKKLFTFFLFSALLFAKEYLLLFSGNKELSSKELYSVLDLHKPYFYEFYVDEPVIEFKNIELTMQALKDYYKSKGFYHTNISYLKDKNSITLLIEENNPIIVKSVTFISNLDISKKIPFKEGEIFSADKFTQSKKDIKLIYANSHFCNASLDAKAWIDIEQNFAYLAYEVMQNKRCYFGNIEIIPTKNIDADILKSLIYFEEGEPFSTNKITRSYESLYGYEGISKSIINTNIKKNNRVDISINTIENEKPVRFMAGLGASSDEGVMFFLGIKHRNFLGNLKSLGAETRVTQIKQTIKTNFDMPLINRNFIGFEVGYENEDFITFKEERIFADLFLKQKVSFYTTFKESILFDKAKTYDINDETLFPKSSLFVVSPKLEWNYDTRDKILDPRSGYFINSQISGSVKSAVSDASYYKFKLNGGYILPINDYIVGLKATFGTLSISDGYIPSSYRFFAGGMYSNRAYGYRKLGPTDDKNNPIGSDSIIETTAEVRFNIYKDLRGVLFSDTTFLGNDSTPNYDNGYYSAGFGLRYNTPVGPIAIDAGFDIENPMKQYAIHFHIGELF</sequence>
<dbReference type="InterPro" id="IPR000184">
    <property type="entry name" value="Bac_surfAg_D15"/>
</dbReference>
<gene>
    <name evidence="8" type="ORF">FJR47_04780</name>
</gene>
<dbReference type="AlphaFoldDB" id="A0AAJ4DMJ3"/>
<comment type="subcellular location">
    <subcellularLocation>
        <location evidence="1">Membrane</location>
    </subcellularLocation>
</comment>